<accession>A0A086MUE1</accession>
<dbReference type="AlphaFoldDB" id="A0A086MUE1"/>
<organism evidence="2 3">
    <name type="scientific">Streptomyces mutabilis</name>
    <dbReference type="NCBI Taxonomy" id="67332"/>
    <lineage>
        <taxon>Bacteria</taxon>
        <taxon>Bacillati</taxon>
        <taxon>Actinomycetota</taxon>
        <taxon>Actinomycetes</taxon>
        <taxon>Kitasatosporales</taxon>
        <taxon>Streptomycetaceae</taxon>
        <taxon>Streptomyces</taxon>
    </lineage>
</organism>
<comment type="caution">
    <text evidence="2">The sequence shown here is derived from an EMBL/GenBank/DDBJ whole genome shotgun (WGS) entry which is preliminary data.</text>
</comment>
<gene>
    <name evidence="2" type="ORF">FM21_16495</name>
</gene>
<keyword evidence="3" id="KW-1185">Reference proteome</keyword>
<reference evidence="2 3" key="1">
    <citation type="submission" date="2014-05" db="EMBL/GenBank/DDBJ databases">
        <title>Complete genome sequence of the Streptomyces mutabilis TRM45540.</title>
        <authorList>
            <person name="Luo X."/>
            <person name="Zhang L."/>
        </authorList>
    </citation>
    <scope>NUCLEOTIDE SEQUENCE [LARGE SCALE GENOMIC DNA]</scope>
    <source>
        <strain evidence="2 3">TRM45540</strain>
    </source>
</reference>
<feature type="compositionally biased region" description="Gly residues" evidence="1">
    <location>
        <begin position="42"/>
        <end position="54"/>
    </location>
</feature>
<sequence>MRLPGASGGQPEQQQAQGADRVRGGVGGEYTARRGEADQEAGDGGAGQSGGGLGDAYRAVGALDVGGEPGHGAGYAGLEDGARDAVDEPDGADLPQHDVPG</sequence>
<dbReference type="HOGENOM" id="CLU_2290104_0_0_11"/>
<name>A0A086MUE1_9ACTN</name>
<evidence type="ECO:0000313" key="3">
    <source>
        <dbReference type="Proteomes" id="UP000029095"/>
    </source>
</evidence>
<dbReference type="Proteomes" id="UP000029095">
    <property type="component" value="Unassembled WGS sequence"/>
</dbReference>
<protein>
    <submittedName>
        <fullName evidence="2">Uncharacterized protein</fullName>
    </submittedName>
</protein>
<dbReference type="EMBL" id="JNFQ01000002">
    <property type="protein sequence ID" value="KFG72509.1"/>
    <property type="molecule type" value="Genomic_DNA"/>
</dbReference>
<evidence type="ECO:0000256" key="1">
    <source>
        <dbReference type="SAM" id="MobiDB-lite"/>
    </source>
</evidence>
<feature type="region of interest" description="Disordered" evidence="1">
    <location>
        <begin position="1"/>
        <end position="101"/>
    </location>
</feature>
<proteinExistence type="predicted"/>
<feature type="compositionally biased region" description="Low complexity" evidence="1">
    <location>
        <begin position="9"/>
        <end position="19"/>
    </location>
</feature>
<evidence type="ECO:0000313" key="2">
    <source>
        <dbReference type="EMBL" id="KFG72509.1"/>
    </source>
</evidence>